<dbReference type="AlphaFoldDB" id="A0A923NDQ4"/>
<comment type="caution">
    <text evidence="1">The sequence shown here is derived from an EMBL/GenBank/DDBJ whole genome shotgun (WGS) entry which is preliminary data.</text>
</comment>
<dbReference type="GO" id="GO:0016779">
    <property type="term" value="F:nucleotidyltransferase activity"/>
    <property type="evidence" value="ECO:0007669"/>
    <property type="project" value="UniProtKB-KW"/>
</dbReference>
<name>A0A923NDQ4_9FIRM</name>
<evidence type="ECO:0000313" key="1">
    <source>
        <dbReference type="EMBL" id="MBC5999519.1"/>
    </source>
</evidence>
<dbReference type="GO" id="GO:0009236">
    <property type="term" value="P:cobalamin biosynthetic process"/>
    <property type="evidence" value="ECO:0007669"/>
    <property type="project" value="InterPro"/>
</dbReference>
<proteinExistence type="predicted"/>
<reference evidence="1" key="1">
    <citation type="submission" date="2020-08" db="EMBL/GenBank/DDBJ databases">
        <authorList>
            <person name="Liu C."/>
            <person name="Sun Q."/>
        </authorList>
    </citation>
    <scope>NUCLEOTIDE SEQUENCE</scope>
    <source>
        <strain evidence="1">BX16</strain>
    </source>
</reference>
<dbReference type="InterPro" id="IPR027417">
    <property type="entry name" value="P-loop_NTPase"/>
</dbReference>
<keyword evidence="2" id="KW-1185">Reference proteome</keyword>
<dbReference type="Proteomes" id="UP000644115">
    <property type="component" value="Unassembled WGS sequence"/>
</dbReference>
<organism evidence="1 2">
    <name type="scientific">Lentihominibacter faecis</name>
    <dbReference type="NCBI Taxonomy" id="2764712"/>
    <lineage>
        <taxon>Bacteria</taxon>
        <taxon>Bacillati</taxon>
        <taxon>Bacillota</taxon>
        <taxon>Clostridia</taxon>
        <taxon>Peptostreptococcales</taxon>
        <taxon>Anaerovoracaceae</taxon>
        <taxon>Lentihominibacter</taxon>
    </lineage>
</organism>
<accession>A0A923NDQ4</accession>
<dbReference type="SUPFAM" id="SSF52540">
    <property type="entry name" value="P-loop containing nucleoside triphosphate hydrolases"/>
    <property type="match status" value="1"/>
</dbReference>
<keyword evidence="1" id="KW-0548">Nucleotidyltransferase</keyword>
<dbReference type="InterPro" id="IPR003203">
    <property type="entry name" value="CobU/CobP"/>
</dbReference>
<dbReference type="RefSeq" id="WP_249286947.1">
    <property type="nucleotide sequence ID" value="NZ_JACRWC010000072.1"/>
</dbReference>
<dbReference type="Pfam" id="PF02283">
    <property type="entry name" value="CobU"/>
    <property type="match status" value="1"/>
</dbReference>
<dbReference type="EMBL" id="JACRWC010000072">
    <property type="protein sequence ID" value="MBC5999519.1"/>
    <property type="molecule type" value="Genomic_DNA"/>
</dbReference>
<evidence type="ECO:0000313" key="2">
    <source>
        <dbReference type="Proteomes" id="UP000644115"/>
    </source>
</evidence>
<protein>
    <submittedName>
        <fullName evidence="1">Bifunctional adenosylcobinamide kinase/adenosylcobinamide-phosphate guanylyltransferase</fullName>
    </submittedName>
</protein>
<dbReference type="GO" id="GO:0000166">
    <property type="term" value="F:nucleotide binding"/>
    <property type="evidence" value="ECO:0007669"/>
    <property type="project" value="InterPro"/>
</dbReference>
<keyword evidence="1" id="KW-0418">Kinase</keyword>
<keyword evidence="1" id="KW-0808">Transferase</keyword>
<sequence>MILIFGGAYQGKLDYAKKNFDIKTVCDCSDGAAPDFAADAIYGIEGFVKRCAMRRYEALTGKEPEKQVKRQSPESVLPPLEAADWFSERRKAWQDKVLIMTDVSQGIVPMDPALRVFREMNGRLMLRLAAEASEVHRVFCGIGKRVK</sequence>
<dbReference type="GO" id="GO:0043752">
    <property type="term" value="F:adenosylcobinamide kinase activity"/>
    <property type="evidence" value="ECO:0007669"/>
    <property type="project" value="InterPro"/>
</dbReference>
<gene>
    <name evidence="1" type="ORF">H8876_05850</name>
</gene>
<dbReference type="Gene3D" id="3.40.50.300">
    <property type="entry name" value="P-loop containing nucleotide triphosphate hydrolases"/>
    <property type="match status" value="1"/>
</dbReference>